<evidence type="ECO:0000313" key="3">
    <source>
        <dbReference type="Proteomes" id="UP000029120"/>
    </source>
</evidence>
<gene>
    <name evidence="2" type="ordered locus">AALP_Aa7g203200</name>
</gene>
<dbReference type="Gramene" id="KFK29988">
    <property type="protein sequence ID" value="KFK29988"/>
    <property type="gene ID" value="AALP_AA7G203200"/>
</dbReference>
<reference evidence="3" key="1">
    <citation type="journal article" date="2015" name="Nat. Plants">
        <title>Genome expansion of Arabis alpina linked with retrotransposition and reduced symmetric DNA methylation.</title>
        <authorList>
            <person name="Willing E.M."/>
            <person name="Rawat V."/>
            <person name="Mandakova T."/>
            <person name="Maumus F."/>
            <person name="James G.V."/>
            <person name="Nordstroem K.J."/>
            <person name="Becker C."/>
            <person name="Warthmann N."/>
            <person name="Chica C."/>
            <person name="Szarzynska B."/>
            <person name="Zytnicki M."/>
            <person name="Albani M.C."/>
            <person name="Kiefer C."/>
            <person name="Bergonzi S."/>
            <person name="Castaings L."/>
            <person name="Mateos J.L."/>
            <person name="Berns M.C."/>
            <person name="Bujdoso N."/>
            <person name="Piofczyk T."/>
            <person name="de Lorenzo L."/>
            <person name="Barrero-Sicilia C."/>
            <person name="Mateos I."/>
            <person name="Piednoel M."/>
            <person name="Hagmann J."/>
            <person name="Chen-Min-Tao R."/>
            <person name="Iglesias-Fernandez R."/>
            <person name="Schuster S.C."/>
            <person name="Alonso-Blanco C."/>
            <person name="Roudier F."/>
            <person name="Carbonero P."/>
            <person name="Paz-Ares J."/>
            <person name="Davis S.J."/>
            <person name="Pecinka A."/>
            <person name="Quesneville H."/>
            <person name="Colot V."/>
            <person name="Lysak M.A."/>
            <person name="Weigel D."/>
            <person name="Coupland G."/>
            <person name="Schneeberger K."/>
        </authorList>
    </citation>
    <scope>NUCLEOTIDE SEQUENCE [LARGE SCALE GENOMIC DNA]</scope>
    <source>
        <strain evidence="3">cv. Pajares</strain>
    </source>
</reference>
<evidence type="ECO:0000256" key="1">
    <source>
        <dbReference type="SAM" id="MobiDB-lite"/>
    </source>
</evidence>
<dbReference type="AlphaFoldDB" id="A0A087GJD6"/>
<keyword evidence="3" id="KW-1185">Reference proteome</keyword>
<name>A0A087GJD6_ARAAL</name>
<dbReference type="EMBL" id="CM002875">
    <property type="protein sequence ID" value="KFK29988.1"/>
    <property type="molecule type" value="Genomic_DNA"/>
</dbReference>
<proteinExistence type="predicted"/>
<sequence>MSHPNNAYPGRGNYPQAPRHQQFPARGNYQQGARPPQVGVPPRHGNYQQGPPPTPEAEAWCCVAVLGLLCCCCLYDKCCS</sequence>
<protein>
    <recommendedName>
        <fullName evidence="4">Cysteine-rich transmembrane CYSTM domain-containing protein</fullName>
    </recommendedName>
</protein>
<organism evidence="2 3">
    <name type="scientific">Arabis alpina</name>
    <name type="common">Alpine rock-cress</name>
    <dbReference type="NCBI Taxonomy" id="50452"/>
    <lineage>
        <taxon>Eukaryota</taxon>
        <taxon>Viridiplantae</taxon>
        <taxon>Streptophyta</taxon>
        <taxon>Embryophyta</taxon>
        <taxon>Tracheophyta</taxon>
        <taxon>Spermatophyta</taxon>
        <taxon>Magnoliopsida</taxon>
        <taxon>eudicotyledons</taxon>
        <taxon>Gunneridae</taxon>
        <taxon>Pentapetalae</taxon>
        <taxon>rosids</taxon>
        <taxon>malvids</taxon>
        <taxon>Brassicales</taxon>
        <taxon>Brassicaceae</taxon>
        <taxon>Arabideae</taxon>
        <taxon>Arabis</taxon>
    </lineage>
</organism>
<dbReference type="Proteomes" id="UP000029120">
    <property type="component" value="Chromosome 7"/>
</dbReference>
<evidence type="ECO:0008006" key="4">
    <source>
        <dbReference type="Google" id="ProtNLM"/>
    </source>
</evidence>
<feature type="region of interest" description="Disordered" evidence="1">
    <location>
        <begin position="1"/>
        <end position="54"/>
    </location>
</feature>
<evidence type="ECO:0000313" key="2">
    <source>
        <dbReference type="EMBL" id="KFK29988.1"/>
    </source>
</evidence>
<accession>A0A087GJD6</accession>